<evidence type="ECO:0000256" key="5">
    <source>
        <dbReference type="ARBA" id="ARBA00047317"/>
    </source>
</evidence>
<dbReference type="GO" id="GO:0006777">
    <property type="term" value="P:Mo-molybdopterin cofactor biosynthetic process"/>
    <property type="evidence" value="ECO:0007669"/>
    <property type="project" value="UniProtKB-UniRule"/>
</dbReference>
<dbReference type="EC" id="2.10.1.1" evidence="6"/>
<evidence type="ECO:0000259" key="7">
    <source>
        <dbReference type="SMART" id="SM00852"/>
    </source>
</evidence>
<dbReference type="Gene3D" id="3.40.980.10">
    <property type="entry name" value="MoaB/Mog-like domain"/>
    <property type="match status" value="1"/>
</dbReference>
<dbReference type="Pfam" id="PF03453">
    <property type="entry name" value="MoeA_N"/>
    <property type="match status" value="1"/>
</dbReference>
<dbReference type="InterPro" id="IPR038987">
    <property type="entry name" value="MoeA-like"/>
</dbReference>
<dbReference type="EMBL" id="VRLW01000001">
    <property type="protein sequence ID" value="KAA1260685.1"/>
    <property type="molecule type" value="Genomic_DNA"/>
</dbReference>
<evidence type="ECO:0000256" key="6">
    <source>
        <dbReference type="RuleBase" id="RU365090"/>
    </source>
</evidence>
<dbReference type="PANTHER" id="PTHR10192">
    <property type="entry name" value="MOLYBDOPTERIN BIOSYNTHESIS PROTEIN"/>
    <property type="match status" value="1"/>
</dbReference>
<feature type="domain" description="MoaB/Mog" evidence="7">
    <location>
        <begin position="182"/>
        <end position="322"/>
    </location>
</feature>
<dbReference type="UniPathway" id="UPA00344"/>
<dbReference type="InterPro" id="IPR005111">
    <property type="entry name" value="MoeA_C_domain_IV"/>
</dbReference>
<dbReference type="AlphaFoldDB" id="A0A5B1CLC8"/>
<gene>
    <name evidence="8" type="primary">moeA</name>
    <name evidence="8" type="ORF">LF1_32250</name>
</gene>
<comment type="function">
    <text evidence="1 6">Catalyzes the insertion of molybdate into adenylated molybdopterin with the concomitant release of AMP.</text>
</comment>
<proteinExistence type="inferred from homology"/>
<comment type="catalytic activity">
    <reaction evidence="5">
        <text>adenylyl-molybdopterin + molybdate = Mo-molybdopterin + AMP + H(+)</text>
        <dbReference type="Rhea" id="RHEA:35047"/>
        <dbReference type="ChEBI" id="CHEBI:15378"/>
        <dbReference type="ChEBI" id="CHEBI:36264"/>
        <dbReference type="ChEBI" id="CHEBI:62727"/>
        <dbReference type="ChEBI" id="CHEBI:71302"/>
        <dbReference type="ChEBI" id="CHEBI:456215"/>
        <dbReference type="EC" id="2.10.1.1"/>
    </reaction>
</comment>
<comment type="caution">
    <text evidence="8">The sequence shown here is derived from an EMBL/GenBank/DDBJ whole genome shotgun (WGS) entry which is preliminary data.</text>
</comment>
<dbReference type="CDD" id="cd00887">
    <property type="entry name" value="MoeA"/>
    <property type="match status" value="1"/>
</dbReference>
<accession>A0A5B1CLC8</accession>
<keyword evidence="6" id="KW-0479">Metal-binding</keyword>
<evidence type="ECO:0000313" key="8">
    <source>
        <dbReference type="EMBL" id="KAA1260685.1"/>
    </source>
</evidence>
<reference evidence="8 9" key="1">
    <citation type="submission" date="2019-08" db="EMBL/GenBank/DDBJ databases">
        <title>Deep-cultivation of Planctomycetes and their phenomic and genomic characterization uncovers novel biology.</title>
        <authorList>
            <person name="Wiegand S."/>
            <person name="Jogler M."/>
            <person name="Boedeker C."/>
            <person name="Pinto D."/>
            <person name="Vollmers J."/>
            <person name="Rivas-Marin E."/>
            <person name="Kohn T."/>
            <person name="Peeters S.H."/>
            <person name="Heuer A."/>
            <person name="Rast P."/>
            <person name="Oberbeckmann S."/>
            <person name="Bunk B."/>
            <person name="Jeske O."/>
            <person name="Meyerdierks A."/>
            <person name="Storesund J.E."/>
            <person name="Kallscheuer N."/>
            <person name="Luecker S."/>
            <person name="Lage O.M."/>
            <person name="Pohl T."/>
            <person name="Merkel B.J."/>
            <person name="Hornburger P."/>
            <person name="Mueller R.-W."/>
            <person name="Bruemmer F."/>
            <person name="Labrenz M."/>
            <person name="Spormann A.M."/>
            <person name="Op Den Camp H."/>
            <person name="Overmann J."/>
            <person name="Amann R."/>
            <person name="Jetten M.S.M."/>
            <person name="Mascher T."/>
            <person name="Medema M.H."/>
            <person name="Devos D.P."/>
            <person name="Kaster A.-K."/>
            <person name="Ovreas L."/>
            <person name="Rohde M."/>
            <person name="Galperin M.Y."/>
            <person name="Jogler C."/>
        </authorList>
    </citation>
    <scope>NUCLEOTIDE SEQUENCE [LARGE SCALE GENOMIC DNA]</scope>
    <source>
        <strain evidence="8 9">LF1</strain>
    </source>
</reference>
<keyword evidence="6" id="KW-0460">Magnesium</keyword>
<evidence type="ECO:0000256" key="1">
    <source>
        <dbReference type="ARBA" id="ARBA00002901"/>
    </source>
</evidence>
<dbReference type="InterPro" id="IPR005110">
    <property type="entry name" value="MoeA_linker/N"/>
</dbReference>
<dbReference type="SUPFAM" id="SSF53218">
    <property type="entry name" value="Molybdenum cofactor biosynthesis proteins"/>
    <property type="match status" value="1"/>
</dbReference>
<evidence type="ECO:0000313" key="9">
    <source>
        <dbReference type="Proteomes" id="UP000322699"/>
    </source>
</evidence>
<dbReference type="GO" id="GO:0046872">
    <property type="term" value="F:metal ion binding"/>
    <property type="evidence" value="ECO:0007669"/>
    <property type="project" value="UniProtKB-UniRule"/>
</dbReference>
<dbReference type="PANTHER" id="PTHR10192:SF5">
    <property type="entry name" value="GEPHYRIN"/>
    <property type="match status" value="1"/>
</dbReference>
<dbReference type="Gene3D" id="2.170.190.11">
    <property type="entry name" value="Molybdopterin biosynthesis moea protein, domain 3"/>
    <property type="match status" value="1"/>
</dbReference>
<dbReference type="SUPFAM" id="SSF63882">
    <property type="entry name" value="MoeA N-terminal region -like"/>
    <property type="match status" value="1"/>
</dbReference>
<keyword evidence="4 6" id="KW-0501">Molybdenum cofactor biosynthesis</keyword>
<dbReference type="GO" id="GO:0005829">
    <property type="term" value="C:cytosol"/>
    <property type="evidence" value="ECO:0007669"/>
    <property type="project" value="TreeGrafter"/>
</dbReference>
<dbReference type="Gene3D" id="3.90.105.10">
    <property type="entry name" value="Molybdopterin biosynthesis moea protein, domain 2"/>
    <property type="match status" value="1"/>
</dbReference>
<dbReference type="RefSeq" id="WP_068262240.1">
    <property type="nucleotide sequence ID" value="NZ_LWSK01000033.1"/>
</dbReference>
<organism evidence="8 9">
    <name type="scientific">Rubripirellula obstinata</name>
    <dbReference type="NCBI Taxonomy" id="406547"/>
    <lineage>
        <taxon>Bacteria</taxon>
        <taxon>Pseudomonadati</taxon>
        <taxon>Planctomycetota</taxon>
        <taxon>Planctomycetia</taxon>
        <taxon>Pirellulales</taxon>
        <taxon>Pirellulaceae</taxon>
        <taxon>Rubripirellula</taxon>
    </lineage>
</organism>
<dbReference type="InterPro" id="IPR036688">
    <property type="entry name" value="MoeA_C_domain_IV_sf"/>
</dbReference>
<protein>
    <recommendedName>
        <fullName evidence="6">Molybdopterin molybdenumtransferase</fullName>
        <ecNumber evidence="6">2.10.1.1</ecNumber>
    </recommendedName>
</protein>
<keyword evidence="6 8" id="KW-0808">Transferase</keyword>
<dbReference type="Pfam" id="PF03454">
    <property type="entry name" value="MoeA_C"/>
    <property type="match status" value="1"/>
</dbReference>
<dbReference type="InterPro" id="IPR036425">
    <property type="entry name" value="MoaB/Mog-like_dom_sf"/>
</dbReference>
<dbReference type="GO" id="GO:0061599">
    <property type="term" value="F:molybdopterin molybdotransferase activity"/>
    <property type="evidence" value="ECO:0007669"/>
    <property type="project" value="UniProtKB-UniRule"/>
</dbReference>
<comment type="cofactor">
    <cofactor evidence="6">
        <name>Mg(2+)</name>
        <dbReference type="ChEBI" id="CHEBI:18420"/>
    </cofactor>
</comment>
<comment type="pathway">
    <text evidence="2 6">Cofactor biosynthesis; molybdopterin biosynthesis.</text>
</comment>
<dbReference type="Proteomes" id="UP000322699">
    <property type="component" value="Unassembled WGS sequence"/>
</dbReference>
<sequence>MNNNQYAFDHPDDALRALADRLAIQPIDSGANECIGRVLADPVNADRDSPAADVSAMDGYAIRMSDLKITGAIEVVGESACGQSPPPMPAQGVLRIFTGAIVPDECEAVIKREDTVESDNAIEIRSEGKVVETGANIRRSGENLAAGQSVFEPGVWISAVTQAALVNFGHYSPTVFKRVNVSVLTTGDEVISQHDSPKPWQLRNSNMHSLVAMLSNKPWLQTQSSQHCGDDRDKLATALQQSLGNSDAVILTGGVSMGDYDFVPDVITEVGGQIIFHRLPLRPGKPILGAVTREGKLIVGLPGNPVSAIVNARRMVLPLLAKKSGQTNWLPSQPKIHVEGLKSKLLPLHQMILVKINEAGHGVVVPSKGSGDLVALAHSDGFIQIPPNTADNEPRPFYRW</sequence>
<dbReference type="Pfam" id="PF00994">
    <property type="entry name" value="MoCF_biosynth"/>
    <property type="match status" value="1"/>
</dbReference>
<dbReference type="InterPro" id="IPR036135">
    <property type="entry name" value="MoeA_linker/N_sf"/>
</dbReference>
<evidence type="ECO:0000256" key="4">
    <source>
        <dbReference type="ARBA" id="ARBA00023150"/>
    </source>
</evidence>
<dbReference type="OrthoDB" id="9804758at2"/>
<keyword evidence="6" id="KW-0500">Molybdenum</keyword>
<dbReference type="SMART" id="SM00852">
    <property type="entry name" value="MoCF_biosynth"/>
    <property type="match status" value="1"/>
</dbReference>
<evidence type="ECO:0000256" key="3">
    <source>
        <dbReference type="ARBA" id="ARBA00010763"/>
    </source>
</evidence>
<dbReference type="Gene3D" id="2.40.340.10">
    <property type="entry name" value="MoeA, C-terminal, domain IV"/>
    <property type="match status" value="1"/>
</dbReference>
<name>A0A5B1CLC8_9BACT</name>
<dbReference type="InterPro" id="IPR001453">
    <property type="entry name" value="MoaB/Mog_dom"/>
</dbReference>
<keyword evidence="9" id="KW-1185">Reference proteome</keyword>
<comment type="similarity">
    <text evidence="3 6">Belongs to the MoeA family.</text>
</comment>
<evidence type="ECO:0000256" key="2">
    <source>
        <dbReference type="ARBA" id="ARBA00005046"/>
    </source>
</evidence>